<organism evidence="1 2">
    <name type="scientific">Neophaeococcomyces mojaviensis</name>
    <dbReference type="NCBI Taxonomy" id="3383035"/>
    <lineage>
        <taxon>Eukaryota</taxon>
        <taxon>Fungi</taxon>
        <taxon>Dikarya</taxon>
        <taxon>Ascomycota</taxon>
        <taxon>Pezizomycotina</taxon>
        <taxon>Eurotiomycetes</taxon>
        <taxon>Chaetothyriomycetidae</taxon>
        <taxon>Chaetothyriales</taxon>
        <taxon>Chaetothyriales incertae sedis</taxon>
        <taxon>Neophaeococcomyces</taxon>
    </lineage>
</organism>
<evidence type="ECO:0000313" key="1">
    <source>
        <dbReference type="EMBL" id="KAJ9658897.1"/>
    </source>
</evidence>
<gene>
    <name evidence="1" type="ORF">H2198_003467</name>
</gene>
<accession>A0ACC3ABC8</accession>
<reference evidence="1" key="1">
    <citation type="submission" date="2022-10" db="EMBL/GenBank/DDBJ databases">
        <title>Culturing micro-colonial fungi from biological soil crusts in the Mojave desert and describing Neophaeococcomyces mojavensis, and introducing the new genera and species Taxawa tesnikishii.</title>
        <authorList>
            <person name="Kurbessoian T."/>
            <person name="Stajich J.E."/>
        </authorList>
    </citation>
    <scope>NUCLEOTIDE SEQUENCE</scope>
    <source>
        <strain evidence="1">JES_112</strain>
    </source>
</reference>
<dbReference type="Proteomes" id="UP001172386">
    <property type="component" value="Unassembled WGS sequence"/>
</dbReference>
<comment type="caution">
    <text evidence="1">The sequence shown here is derived from an EMBL/GenBank/DDBJ whole genome shotgun (WGS) entry which is preliminary data.</text>
</comment>
<keyword evidence="2" id="KW-1185">Reference proteome</keyword>
<dbReference type="EMBL" id="JAPDRQ010000046">
    <property type="protein sequence ID" value="KAJ9658897.1"/>
    <property type="molecule type" value="Genomic_DNA"/>
</dbReference>
<proteinExistence type="predicted"/>
<name>A0ACC3ABC8_9EURO</name>
<protein>
    <submittedName>
        <fullName evidence="1">Uncharacterized protein</fullName>
    </submittedName>
</protein>
<evidence type="ECO:0000313" key="2">
    <source>
        <dbReference type="Proteomes" id="UP001172386"/>
    </source>
</evidence>
<sequence length="1560" mass="173765">MASAGNVLSIEQLNQLSRKPYSVHAGSDDDVDAIEGSKKLWMRLIDTVHNPTVSDKHMTAACNAICFTIRANVLSSNETLRELALCAKTWHQTFGAARSAFSAGKNKPALQVLETLAYLTGELPDRHDAIRLVESTVRDMAEIVYTQQPNKHLKEACIVLYFFLRKLSDFMSATVVLESALRNSQSAFSRVCASSNIALAKVTQEKSEPWFSFVLSILMVTKVAESKSATLKLLSLLCTDKFAIRDVDLVSTTSKAIDVYSAANDNALEDIIREVLPAVLTNSTQYHIFLRKQLDSSGSKISTLVVILGILSFGKVRNYITEDELPSLVNDILSGFFAFSLKSETFVGFETLLSHAIPSVRLRALDLLVASKSPNASIHPETFRCLIRVLPNLHDDTDAFHRGELFSVFRRFLIRIQQSHRMLNKDQAKDNLNDMLREYTTFCSRYCAFLKSEVLVHISYGRHILSLDLLNFISEQIWPQEAFATVSLSDEDFLATLFRLVLDPYDDIRAVSTNVLLNIANVRSVDFNLALERTNPMTSTSQLAAATNRADHADALGRLIALLQENSVISRRTTSEDKGSFLDLQEQVTALSAYIQGANNLDVTITYPLHGSILGMRYLLESSTLNYPSTTMAMWKEPLLVACQKIWTLSQPHLCVDSPEVEEDATDELGSSGPKDLLAYAWRALRDVHLMMQAMLDTSMADHAVFSTIGRMCFDQLALLRHRGAFSTVAQSFVLCCQKCRSSDDPDVQSLTSQWFGSALAELQKQADRLTRRSAGLPAMFTALLDPHDDHKFSLCVQELVQIAVQLAPDPRGAEAEDKLRLPQVHALNCLKDIMTTSRFRIRTAPLVVPMVDLAAQCMSSHIWAIKNCGLMLLRASINRLDPDTGVGGSKADVNIRALSDSGRQLSDVALSLLSSWSLETSASEEFVQAYSQDGNRIDDGNEAVFAGLDLIGRLYLNKDERLSVRDTVARQLGSHLWHIRAQAARLLTTTTPQDEQIAVVQEMLRRLNKSSSLNECHGKMLVVRGLLTSLQEGPISLEFLSSFAQSLVEASCAAPVALNKTFLATWLEIANQLISSTPANSTIPARLYETFSKQLNGFSSDDDQPVALYDRALAYFMLQVHVLTGSLTHDQAARYVGKDNDTIAYVFEQRQSSKSTAQSRRYFNVVKEVLQSTEMAQARPILLKRAVTCINSGLALPDTTDFTTLIDALQFEQSISRDIMIAQFSLYTALCKIAMQWNGVTTNRLRELSIGFCRHLKFAAADDTEEPTRCAVVEALQQWQDLALLDDMFNAIFESHGKLEVFSVLYDLLNDDDDEIRGKAGEVAAAFHQSNMRGSRRKIVLCAFAARQRLRDHGFRAFMGTEMLGLECVRRILNIRSKESPMQMKKEVVRYCQHNTIEKQILGVMAAANDLFAEEKQNLYIDEIVELKVWARVLTDMQCRIPDELVKVLSKWADDGLRSAHNLLEKVNGKLDQNNWEVEAAVLADKTATDLNISFTPELEILLVRVVAIAGILVQSGDSQRQEQDGVASKVLVSLQKLHEKCGSMSVPASLRESLHLII</sequence>